<reference evidence="2" key="1">
    <citation type="journal article" date="2020" name="Nat. Commun.">
        <title>Large-scale genome sequencing of mycorrhizal fungi provides insights into the early evolution of symbiotic traits.</title>
        <authorList>
            <person name="Miyauchi S."/>
            <person name="Kiss E."/>
            <person name="Kuo A."/>
            <person name="Drula E."/>
            <person name="Kohler A."/>
            <person name="Sanchez-Garcia M."/>
            <person name="Morin E."/>
            <person name="Andreopoulos B."/>
            <person name="Barry K.W."/>
            <person name="Bonito G."/>
            <person name="Buee M."/>
            <person name="Carver A."/>
            <person name="Chen C."/>
            <person name="Cichocki N."/>
            <person name="Clum A."/>
            <person name="Culley D."/>
            <person name="Crous P.W."/>
            <person name="Fauchery L."/>
            <person name="Girlanda M."/>
            <person name="Hayes R.D."/>
            <person name="Keri Z."/>
            <person name="LaButti K."/>
            <person name="Lipzen A."/>
            <person name="Lombard V."/>
            <person name="Magnuson J."/>
            <person name="Maillard F."/>
            <person name="Murat C."/>
            <person name="Nolan M."/>
            <person name="Ohm R.A."/>
            <person name="Pangilinan J."/>
            <person name="Pereira M.F."/>
            <person name="Perotto S."/>
            <person name="Peter M."/>
            <person name="Pfister S."/>
            <person name="Riley R."/>
            <person name="Sitrit Y."/>
            <person name="Stielow J.B."/>
            <person name="Szollosi G."/>
            <person name="Zifcakova L."/>
            <person name="Stursova M."/>
            <person name="Spatafora J.W."/>
            <person name="Tedersoo L."/>
            <person name="Vaario L.M."/>
            <person name="Yamada A."/>
            <person name="Yan M."/>
            <person name="Wang P."/>
            <person name="Xu J."/>
            <person name="Bruns T."/>
            <person name="Baldrian P."/>
            <person name="Vilgalys R."/>
            <person name="Dunand C."/>
            <person name="Henrissat B."/>
            <person name="Grigoriev I.V."/>
            <person name="Hibbett D."/>
            <person name="Nagy L.G."/>
            <person name="Martin F.M."/>
        </authorList>
    </citation>
    <scope>NUCLEOTIDE SEQUENCE</scope>
    <source>
        <strain evidence="2">UP504</strain>
    </source>
</reference>
<dbReference type="AlphaFoldDB" id="A0A9P6AVJ7"/>
<dbReference type="EMBL" id="MU128981">
    <property type="protein sequence ID" value="KAF9512824.1"/>
    <property type="molecule type" value="Genomic_DNA"/>
</dbReference>
<proteinExistence type="predicted"/>
<gene>
    <name evidence="2" type="ORF">BS47DRAFT_1393852</name>
</gene>
<sequence>MSLPPPSTGIATSVAGIPDNGLTPTPPQTRLAFLSSADRDIANLRSDHYSGRGTWKKPDGTLLANIVPNVGGEQGYQDHSGVLNMNIKYTVQFIEDNKWGYVQGKGVANRDGVTELFITLESDSVAAKGLTGQTIYAPGHFQKELIVATNWVFVVST</sequence>
<feature type="region of interest" description="Disordered" evidence="1">
    <location>
        <begin position="1"/>
        <end position="25"/>
    </location>
</feature>
<protein>
    <submittedName>
        <fullName evidence="2">Uncharacterized protein</fullName>
    </submittedName>
</protein>
<keyword evidence="3" id="KW-1185">Reference proteome</keyword>
<evidence type="ECO:0000313" key="3">
    <source>
        <dbReference type="Proteomes" id="UP000886523"/>
    </source>
</evidence>
<organism evidence="2 3">
    <name type="scientific">Hydnum rufescens UP504</name>
    <dbReference type="NCBI Taxonomy" id="1448309"/>
    <lineage>
        <taxon>Eukaryota</taxon>
        <taxon>Fungi</taxon>
        <taxon>Dikarya</taxon>
        <taxon>Basidiomycota</taxon>
        <taxon>Agaricomycotina</taxon>
        <taxon>Agaricomycetes</taxon>
        <taxon>Cantharellales</taxon>
        <taxon>Hydnaceae</taxon>
        <taxon>Hydnum</taxon>
    </lineage>
</organism>
<evidence type="ECO:0000256" key="1">
    <source>
        <dbReference type="SAM" id="MobiDB-lite"/>
    </source>
</evidence>
<dbReference type="OrthoDB" id="5231894at2759"/>
<dbReference type="Proteomes" id="UP000886523">
    <property type="component" value="Unassembled WGS sequence"/>
</dbReference>
<name>A0A9P6AVJ7_9AGAM</name>
<comment type="caution">
    <text evidence="2">The sequence shown here is derived from an EMBL/GenBank/DDBJ whole genome shotgun (WGS) entry which is preliminary data.</text>
</comment>
<accession>A0A9P6AVJ7</accession>
<evidence type="ECO:0000313" key="2">
    <source>
        <dbReference type="EMBL" id="KAF9512824.1"/>
    </source>
</evidence>